<dbReference type="PANTHER" id="PTHR23305:SF18">
    <property type="entry name" value="OBG-TYPE G DOMAIN-CONTAINING PROTEIN"/>
    <property type="match status" value="1"/>
</dbReference>
<comment type="caution">
    <text evidence="9">The sequence shown here is derived from an EMBL/GenBank/DDBJ whole genome shotgun (WGS) entry which is preliminary data.</text>
</comment>
<reference evidence="9 10" key="1">
    <citation type="submission" date="2019-02" db="EMBL/GenBank/DDBJ databases">
        <title>Prokaryotic population dynamics and viral predation in marine succession experiment using metagenomics: the confinement effect.</title>
        <authorList>
            <person name="Haro-Moreno J.M."/>
            <person name="Rodriguez-Valera F."/>
            <person name="Lopez-Perez M."/>
        </authorList>
    </citation>
    <scope>NUCLEOTIDE SEQUENCE [LARGE SCALE GENOMIC DNA]</scope>
    <source>
        <strain evidence="9">MED-G161</strain>
    </source>
</reference>
<evidence type="ECO:0000256" key="6">
    <source>
        <dbReference type="HAMAP-Rule" id="MF_00944"/>
    </source>
</evidence>
<dbReference type="InterPro" id="IPR023192">
    <property type="entry name" value="TGS-like_dom_sf"/>
</dbReference>
<dbReference type="Pfam" id="PF06071">
    <property type="entry name" value="YchF-GTPase_C"/>
    <property type="match status" value="1"/>
</dbReference>
<feature type="binding site" evidence="6">
    <location>
        <begin position="12"/>
        <end position="17"/>
    </location>
    <ligand>
        <name>ATP</name>
        <dbReference type="ChEBI" id="CHEBI:30616"/>
    </ligand>
</feature>
<protein>
    <recommendedName>
        <fullName evidence="6">Ribosome-binding ATPase YchF</fullName>
    </recommendedName>
</protein>
<evidence type="ECO:0000259" key="7">
    <source>
        <dbReference type="PROSITE" id="PS51710"/>
    </source>
</evidence>
<evidence type="ECO:0000313" key="9">
    <source>
        <dbReference type="EMBL" id="RZO25298.1"/>
    </source>
</evidence>
<comment type="similarity">
    <text evidence="6">Belongs to the TRAFAC class OBG-HflX-like GTPase superfamily. OBG GTPase family. YchF/OLA1 subfamily.</text>
</comment>
<dbReference type="GO" id="GO:0046872">
    <property type="term" value="F:metal ion binding"/>
    <property type="evidence" value="ECO:0007669"/>
    <property type="project" value="UniProtKB-KW"/>
</dbReference>
<name>A0A520MVN5_9GAMM</name>
<evidence type="ECO:0000259" key="8">
    <source>
        <dbReference type="PROSITE" id="PS51880"/>
    </source>
</evidence>
<dbReference type="PROSITE" id="PS51880">
    <property type="entry name" value="TGS"/>
    <property type="match status" value="1"/>
</dbReference>
<keyword evidence="3 6" id="KW-0547">Nucleotide-binding</keyword>
<dbReference type="InterPro" id="IPR012675">
    <property type="entry name" value="Beta-grasp_dom_sf"/>
</dbReference>
<dbReference type="Gene3D" id="1.10.150.300">
    <property type="entry name" value="TGS-like domain"/>
    <property type="match status" value="1"/>
</dbReference>
<dbReference type="FunFam" id="3.10.20.30:FF:000001">
    <property type="entry name" value="Ribosome-binding ATPase YchF"/>
    <property type="match status" value="1"/>
</dbReference>
<evidence type="ECO:0000256" key="2">
    <source>
        <dbReference type="ARBA" id="ARBA00022723"/>
    </source>
</evidence>
<keyword evidence="5" id="KW-0460">Magnesium</keyword>
<proteinExistence type="inferred from homology"/>
<organism evidence="9 10">
    <name type="scientific">SAR86 cluster bacterium</name>
    <dbReference type="NCBI Taxonomy" id="2030880"/>
    <lineage>
        <taxon>Bacteria</taxon>
        <taxon>Pseudomonadati</taxon>
        <taxon>Pseudomonadota</taxon>
        <taxon>Gammaproteobacteria</taxon>
        <taxon>SAR86 cluster</taxon>
    </lineage>
</organism>
<gene>
    <name evidence="6 9" type="primary">ychF</name>
    <name evidence="9" type="ORF">EVA94_01260</name>
</gene>
<feature type="domain" description="TGS" evidence="8">
    <location>
        <begin position="277"/>
        <end position="360"/>
    </location>
</feature>
<dbReference type="PROSITE" id="PS51710">
    <property type="entry name" value="G_OBG"/>
    <property type="match status" value="1"/>
</dbReference>
<dbReference type="InterPro" id="IPR006073">
    <property type="entry name" value="GTP-bd"/>
</dbReference>
<keyword evidence="2" id="KW-0479">Metal-binding</keyword>
<keyword evidence="4 6" id="KW-0067">ATP-binding</keyword>
<dbReference type="AlphaFoldDB" id="A0A520MVN5"/>
<dbReference type="GO" id="GO:0043023">
    <property type="term" value="F:ribosomal large subunit binding"/>
    <property type="evidence" value="ECO:0007669"/>
    <property type="project" value="UniProtKB-UniRule"/>
</dbReference>
<evidence type="ECO:0000256" key="1">
    <source>
        <dbReference type="ARBA" id="ARBA00001946"/>
    </source>
</evidence>
<dbReference type="InterPro" id="IPR004095">
    <property type="entry name" value="TGS"/>
</dbReference>
<accession>A0A520MVN5</accession>
<evidence type="ECO:0000256" key="4">
    <source>
        <dbReference type="ARBA" id="ARBA00022840"/>
    </source>
</evidence>
<dbReference type="PIRSF" id="PIRSF006641">
    <property type="entry name" value="CHP00092"/>
    <property type="match status" value="1"/>
</dbReference>
<dbReference type="GO" id="GO:0005525">
    <property type="term" value="F:GTP binding"/>
    <property type="evidence" value="ECO:0007669"/>
    <property type="project" value="InterPro"/>
</dbReference>
<dbReference type="FunFam" id="1.10.150.300:FF:000001">
    <property type="entry name" value="Ribosome-binding ATPase YchF"/>
    <property type="match status" value="1"/>
</dbReference>
<dbReference type="GO" id="GO:0016887">
    <property type="term" value="F:ATP hydrolysis activity"/>
    <property type="evidence" value="ECO:0007669"/>
    <property type="project" value="UniProtKB-UniRule"/>
</dbReference>
<dbReference type="InterPro" id="IPR013029">
    <property type="entry name" value="YchF_C"/>
</dbReference>
<dbReference type="PANTHER" id="PTHR23305">
    <property type="entry name" value="OBG GTPASE FAMILY"/>
    <property type="match status" value="1"/>
</dbReference>
<evidence type="ECO:0000256" key="3">
    <source>
        <dbReference type="ARBA" id="ARBA00022741"/>
    </source>
</evidence>
<comment type="cofactor">
    <cofactor evidence="1">
        <name>Mg(2+)</name>
        <dbReference type="ChEBI" id="CHEBI:18420"/>
    </cofactor>
</comment>
<dbReference type="EMBL" id="SHBG01000007">
    <property type="protein sequence ID" value="RZO25298.1"/>
    <property type="molecule type" value="Genomic_DNA"/>
</dbReference>
<dbReference type="NCBIfam" id="TIGR00092">
    <property type="entry name" value="redox-regulated ATPase YchF"/>
    <property type="match status" value="1"/>
</dbReference>
<dbReference type="InterPro" id="IPR031167">
    <property type="entry name" value="G_OBG"/>
</dbReference>
<dbReference type="Gene3D" id="3.40.50.300">
    <property type="entry name" value="P-loop containing nucleotide triphosphate hydrolases"/>
    <property type="match status" value="1"/>
</dbReference>
<dbReference type="SUPFAM" id="SSF81271">
    <property type="entry name" value="TGS-like"/>
    <property type="match status" value="1"/>
</dbReference>
<evidence type="ECO:0000256" key="5">
    <source>
        <dbReference type="ARBA" id="ARBA00022842"/>
    </source>
</evidence>
<dbReference type="PRINTS" id="PR00326">
    <property type="entry name" value="GTP1OBG"/>
</dbReference>
<dbReference type="InterPro" id="IPR027417">
    <property type="entry name" value="P-loop_NTPase"/>
</dbReference>
<evidence type="ECO:0000313" key="10">
    <source>
        <dbReference type="Proteomes" id="UP000315498"/>
    </source>
</evidence>
<dbReference type="InterPro" id="IPR004396">
    <property type="entry name" value="ATPase_YchF/OLA1"/>
</dbReference>
<dbReference type="SUPFAM" id="SSF52540">
    <property type="entry name" value="P-loop containing nucleoside triphosphate hydrolases"/>
    <property type="match status" value="1"/>
</dbReference>
<dbReference type="GO" id="GO:0005737">
    <property type="term" value="C:cytoplasm"/>
    <property type="evidence" value="ECO:0007669"/>
    <property type="project" value="TreeGrafter"/>
</dbReference>
<dbReference type="Gene3D" id="3.10.20.30">
    <property type="match status" value="1"/>
</dbReference>
<dbReference type="HAMAP" id="MF_00944">
    <property type="entry name" value="YchF_OLA1_ATPase"/>
    <property type="match status" value="1"/>
</dbReference>
<dbReference type="CDD" id="cd01900">
    <property type="entry name" value="YchF"/>
    <property type="match status" value="1"/>
</dbReference>
<dbReference type="Proteomes" id="UP000315498">
    <property type="component" value="Unassembled WGS sequence"/>
</dbReference>
<dbReference type="GO" id="GO:0005524">
    <property type="term" value="F:ATP binding"/>
    <property type="evidence" value="ECO:0007669"/>
    <property type="project" value="UniProtKB-UniRule"/>
</dbReference>
<comment type="function">
    <text evidence="6">ATPase that binds to both the 70S ribosome and the 50S ribosomal subunit in a nucleotide-independent manner.</text>
</comment>
<dbReference type="Pfam" id="PF01926">
    <property type="entry name" value="MMR_HSR1"/>
    <property type="match status" value="1"/>
</dbReference>
<sequence>MGFKCGIIGLPNVGKSTLFNALTESEIPAENFPFCTIEPNVGKVPLPDNRLVKINNIVNTEKIIPASLDLVDIAGLVKGASEGEGLGNSFLSNIREMSALAHVVRCFDDENITHVDGSINPTRDVEVINLELILSDLESVNKRILKCEKLLKTNDKNNKIQYELLQKIRTELEKGKLINLNNFNFEEQEIVKSFHLLTSKPTFYVGNISDSGASNKALKELEQLADELESFVIPASIKIEQEISLLKSDEKKEYLELMEMDEPVLNKIIFEGYKLLGLKTFFTAGPKEIKAWTIKDGFLAPNAAGVIHTDFEKGFIKAEVIDFDDFIECNGELGAKEKGKLRLEGKDYPVKDGDIIHFKFNV</sequence>
<dbReference type="InterPro" id="IPR012676">
    <property type="entry name" value="TGS-like"/>
</dbReference>
<dbReference type="InterPro" id="IPR041706">
    <property type="entry name" value="YchF_N"/>
</dbReference>
<feature type="domain" description="OBG-type G" evidence="7">
    <location>
        <begin position="3"/>
        <end position="255"/>
    </location>
</feature>
<dbReference type="CDD" id="cd04867">
    <property type="entry name" value="TGS_YchF_OLA1"/>
    <property type="match status" value="1"/>
</dbReference>